<evidence type="ECO:0000313" key="3">
    <source>
        <dbReference type="Proteomes" id="UP000610558"/>
    </source>
</evidence>
<dbReference type="InterPro" id="IPR006070">
    <property type="entry name" value="Sua5-like_dom"/>
</dbReference>
<dbReference type="SUPFAM" id="SSF55821">
    <property type="entry name" value="YrdC/RibB"/>
    <property type="match status" value="1"/>
</dbReference>
<feature type="domain" description="YrdC-like" evidence="1">
    <location>
        <begin position="14"/>
        <end position="200"/>
    </location>
</feature>
<dbReference type="Gene3D" id="3.90.870.10">
    <property type="entry name" value="DHBP synthase"/>
    <property type="match status" value="1"/>
</dbReference>
<dbReference type="Proteomes" id="UP000610558">
    <property type="component" value="Unassembled WGS sequence"/>
</dbReference>
<comment type="caution">
    <text evidence="2">The sequence shown here is derived from an EMBL/GenBank/DDBJ whole genome shotgun (WGS) entry which is preliminary data.</text>
</comment>
<dbReference type="AlphaFoldDB" id="A0A927C3K4"/>
<dbReference type="PANTHER" id="PTHR42828">
    <property type="entry name" value="DHBP SYNTHASE RIBB-LIKE ALPHA/BETA DOMAIN-CONTAINING PROTEIN"/>
    <property type="match status" value="1"/>
</dbReference>
<protein>
    <submittedName>
        <fullName evidence="2">Threonylcarbamoyl-AMP synthase</fullName>
    </submittedName>
</protein>
<dbReference type="NCBIfam" id="TIGR00057">
    <property type="entry name" value="L-threonylcarbamoyladenylate synthase"/>
    <property type="match status" value="1"/>
</dbReference>
<organism evidence="2 3">
    <name type="scientific">Spongiibacter pelagi</name>
    <dbReference type="NCBI Taxonomy" id="2760804"/>
    <lineage>
        <taxon>Bacteria</taxon>
        <taxon>Pseudomonadati</taxon>
        <taxon>Pseudomonadota</taxon>
        <taxon>Gammaproteobacteria</taxon>
        <taxon>Cellvibrionales</taxon>
        <taxon>Spongiibacteraceae</taxon>
        <taxon>Spongiibacter</taxon>
    </lineage>
</organism>
<dbReference type="InterPro" id="IPR017945">
    <property type="entry name" value="DHBP_synth_RibB-like_a/b_dom"/>
</dbReference>
<keyword evidence="3" id="KW-1185">Reference proteome</keyword>
<reference evidence="2" key="1">
    <citation type="submission" date="2020-09" db="EMBL/GenBank/DDBJ databases">
        <authorList>
            <person name="Yoon J.-W."/>
        </authorList>
    </citation>
    <scope>NUCLEOTIDE SEQUENCE</scope>
    <source>
        <strain evidence="2">KMU-158</strain>
    </source>
</reference>
<name>A0A927C3K4_9GAMM</name>
<dbReference type="Pfam" id="PF01300">
    <property type="entry name" value="Sua5_yciO_yrdC"/>
    <property type="match status" value="1"/>
</dbReference>
<dbReference type="RefSeq" id="WP_190764631.1">
    <property type="nucleotide sequence ID" value="NZ_JACXLD010000004.1"/>
</dbReference>
<accession>A0A927C3K4</accession>
<evidence type="ECO:0000313" key="2">
    <source>
        <dbReference type="EMBL" id="MBD2859131.1"/>
    </source>
</evidence>
<proteinExistence type="predicted"/>
<dbReference type="PROSITE" id="PS51163">
    <property type="entry name" value="YRDC"/>
    <property type="match status" value="1"/>
</dbReference>
<gene>
    <name evidence="2" type="ORF">IB286_08935</name>
</gene>
<dbReference type="GO" id="GO:0003725">
    <property type="term" value="F:double-stranded RNA binding"/>
    <property type="evidence" value="ECO:0007669"/>
    <property type="project" value="InterPro"/>
</dbReference>
<dbReference type="PANTHER" id="PTHR42828:SF3">
    <property type="entry name" value="THREONYLCARBAMOYL-AMP SYNTHASE"/>
    <property type="match status" value="1"/>
</dbReference>
<sequence>MSQFFQIHPENPQQRLIKQAVEIIHSGGVIVYPTDSGYALGCHLGDKNALERIRQIRRLDEKHNFTLVCRDLSELGKYARVDNTAFRLLKSHLPGPFTFILKASPEVPKRLHHPKRRSIGLRVPDNVICQDLLAALGEPIMSVSLILPGDTLPMTDPYDIRDTLAKQVDLVIDGGYCGMEPTTVVDLVDDVPVVLRQGLGDISEITAAL</sequence>
<dbReference type="InterPro" id="IPR052532">
    <property type="entry name" value="SUA5_domain"/>
</dbReference>
<dbReference type="EMBL" id="JACXLD010000004">
    <property type="protein sequence ID" value="MBD2859131.1"/>
    <property type="molecule type" value="Genomic_DNA"/>
</dbReference>
<evidence type="ECO:0000259" key="1">
    <source>
        <dbReference type="PROSITE" id="PS51163"/>
    </source>
</evidence>